<comment type="caution">
    <text evidence="1">The sequence shown here is derived from an EMBL/GenBank/DDBJ whole genome shotgun (WGS) entry which is preliminary data.</text>
</comment>
<sequence length="86" mass="10429">MARELTHNRWNWSQKDNKWVFIEVKDDGELIHHYQLKPPKEFTELSIKIKDLNEKLIVCKNPKDNEKIFNEMMKISKRMQSMGKNL</sequence>
<proteinExistence type="predicted"/>
<protein>
    <submittedName>
        <fullName evidence="1">Uncharacterized protein</fullName>
    </submittedName>
</protein>
<gene>
    <name evidence="1" type="ORF">S03H2_48315</name>
</gene>
<reference evidence="1" key="1">
    <citation type="journal article" date="2014" name="Front. Microbiol.">
        <title>High frequency of phylogenetically diverse reductive dehalogenase-homologous genes in deep subseafloor sedimentary metagenomes.</title>
        <authorList>
            <person name="Kawai M."/>
            <person name="Futagami T."/>
            <person name="Toyoda A."/>
            <person name="Takaki Y."/>
            <person name="Nishi S."/>
            <person name="Hori S."/>
            <person name="Arai W."/>
            <person name="Tsubouchi T."/>
            <person name="Morono Y."/>
            <person name="Uchiyama I."/>
            <person name="Ito T."/>
            <person name="Fujiyama A."/>
            <person name="Inagaki F."/>
            <person name="Takami H."/>
        </authorList>
    </citation>
    <scope>NUCLEOTIDE SEQUENCE</scope>
    <source>
        <strain evidence="1">Expedition CK06-06</strain>
    </source>
</reference>
<organism evidence="1">
    <name type="scientific">marine sediment metagenome</name>
    <dbReference type="NCBI Taxonomy" id="412755"/>
    <lineage>
        <taxon>unclassified sequences</taxon>
        <taxon>metagenomes</taxon>
        <taxon>ecological metagenomes</taxon>
    </lineage>
</organism>
<accession>X1I2S0</accession>
<evidence type="ECO:0000313" key="1">
    <source>
        <dbReference type="EMBL" id="GAH63605.1"/>
    </source>
</evidence>
<dbReference type="AlphaFoldDB" id="X1I2S0"/>
<name>X1I2S0_9ZZZZ</name>
<dbReference type="EMBL" id="BARU01030455">
    <property type="protein sequence ID" value="GAH63605.1"/>
    <property type="molecule type" value="Genomic_DNA"/>
</dbReference>